<dbReference type="NCBIfam" id="NF003441">
    <property type="entry name" value="PRK04974.1"/>
    <property type="match status" value="1"/>
</dbReference>
<keyword evidence="7 14" id="KW-1003">Cell membrane</keyword>
<dbReference type="GO" id="GO:0016024">
    <property type="term" value="P:CDP-diacylglycerol biosynthetic process"/>
    <property type="evidence" value="ECO:0007669"/>
    <property type="project" value="UniProtKB-UniRule"/>
</dbReference>
<dbReference type="EMBL" id="JAPNOA010000029">
    <property type="protein sequence ID" value="MCY0965924.1"/>
    <property type="molecule type" value="Genomic_DNA"/>
</dbReference>
<comment type="similarity">
    <text evidence="4 14">Belongs to the GPAT/DAPAT family.</text>
</comment>
<dbReference type="EC" id="2.3.1.15" evidence="5 14"/>
<keyword evidence="11 14" id="KW-1208">Phospholipid metabolism</keyword>
<proteinExistence type="inferred from homology"/>
<dbReference type="PIRSF" id="PIRSF000437">
    <property type="entry name" value="GPAT_DHAPAT"/>
    <property type="match status" value="1"/>
</dbReference>
<dbReference type="InterPro" id="IPR002123">
    <property type="entry name" value="Plipid/glycerol_acylTrfase"/>
</dbReference>
<evidence type="ECO:0000259" key="15">
    <source>
        <dbReference type="SMART" id="SM00563"/>
    </source>
</evidence>
<keyword evidence="9 14" id="KW-0472">Membrane</keyword>
<comment type="pathway">
    <text evidence="2 14">Phospholipid metabolism; CDP-diacylglycerol biosynthesis; CDP-diacylglycerol from sn-glycerol 3-phosphate: step 1/3.</text>
</comment>
<dbReference type="CDD" id="cd07993">
    <property type="entry name" value="LPLAT_DHAPAT-like"/>
    <property type="match status" value="1"/>
</dbReference>
<keyword evidence="10 14" id="KW-0594">Phospholipid biosynthesis</keyword>
<evidence type="ECO:0000256" key="1">
    <source>
        <dbReference type="ARBA" id="ARBA00004413"/>
    </source>
</evidence>
<dbReference type="PANTHER" id="PTHR12563:SF17">
    <property type="entry name" value="DIHYDROXYACETONE PHOSPHATE ACYLTRANSFERASE"/>
    <property type="match status" value="1"/>
</dbReference>
<evidence type="ECO:0000256" key="6">
    <source>
        <dbReference type="ARBA" id="ARBA00013432"/>
    </source>
</evidence>
<evidence type="ECO:0000313" key="17">
    <source>
        <dbReference type="Proteomes" id="UP001150830"/>
    </source>
</evidence>
<dbReference type="SUPFAM" id="SSF69593">
    <property type="entry name" value="Glycerol-3-phosphate (1)-acyltransferase"/>
    <property type="match status" value="1"/>
</dbReference>
<feature type="short sequence motif" description="HXXXXD motif" evidence="14">
    <location>
        <begin position="307"/>
        <end position="312"/>
    </location>
</feature>
<evidence type="ECO:0000313" key="16">
    <source>
        <dbReference type="EMBL" id="MCY0965924.1"/>
    </source>
</evidence>
<dbReference type="SMART" id="SM00563">
    <property type="entry name" value="PlsC"/>
    <property type="match status" value="1"/>
</dbReference>
<evidence type="ECO:0000256" key="7">
    <source>
        <dbReference type="ARBA" id="ARBA00022475"/>
    </source>
</evidence>
<evidence type="ECO:0000256" key="4">
    <source>
        <dbReference type="ARBA" id="ARBA00007937"/>
    </source>
</evidence>
<keyword evidence="8 14" id="KW-0808">Transferase</keyword>
<feature type="domain" description="Phospholipid/glycerol acyltransferase" evidence="15">
    <location>
        <begin position="302"/>
        <end position="429"/>
    </location>
</feature>
<comment type="pathway">
    <text evidence="3">Lipid metabolism.</text>
</comment>
<dbReference type="HAMAP" id="MF_00393">
    <property type="entry name" value="Glyc3P_acyltrans"/>
    <property type="match status" value="1"/>
</dbReference>
<evidence type="ECO:0000256" key="10">
    <source>
        <dbReference type="ARBA" id="ARBA00023209"/>
    </source>
</evidence>
<dbReference type="AlphaFoldDB" id="A0A9X3EE71"/>
<comment type="subcellular location">
    <subcellularLocation>
        <location evidence="1 14">Cell membrane</location>
        <topology evidence="1 14">Peripheral membrane protein</topology>
        <orientation evidence="1 14">Cytoplasmic side</orientation>
    </subcellularLocation>
</comment>
<dbReference type="InterPro" id="IPR041728">
    <property type="entry name" value="GPAT/DHAPAT_LPLAT"/>
</dbReference>
<comment type="domain">
    <text evidence="14">The HXXXXD motif is essential for acyltransferase activity and may constitute the binding site for the phosphate moiety of the glycerol-3-phosphate.</text>
</comment>
<dbReference type="InterPro" id="IPR022284">
    <property type="entry name" value="GPAT/DHAPAT"/>
</dbReference>
<keyword evidence="17" id="KW-1185">Reference proteome</keyword>
<evidence type="ECO:0000256" key="9">
    <source>
        <dbReference type="ARBA" id="ARBA00023136"/>
    </source>
</evidence>
<evidence type="ECO:0000256" key="11">
    <source>
        <dbReference type="ARBA" id="ARBA00023264"/>
    </source>
</evidence>
<evidence type="ECO:0000256" key="14">
    <source>
        <dbReference type="HAMAP-Rule" id="MF_00393"/>
    </source>
</evidence>
<gene>
    <name evidence="14 16" type="primary">plsB</name>
    <name evidence="16" type="ORF">OUO13_12060</name>
</gene>
<comment type="caution">
    <text evidence="16">The sequence shown here is derived from an EMBL/GenBank/DDBJ whole genome shotgun (WGS) entry which is preliminary data.</text>
</comment>
<protein>
    <recommendedName>
        <fullName evidence="6 14">Glycerol-3-phosphate acyltransferase</fullName>
        <shortName evidence="14">GPAT</shortName>
        <ecNumber evidence="5 14">2.3.1.15</ecNumber>
    </recommendedName>
</protein>
<sequence length="829" mass="95181">MSLFSNWRLRLFRWQQGWLYSLLKTRRIGPAQTFTDPNPLRVYAFLYASHAEYLVADRETRQLGLPSPAEMATDPERVLNPFFAVYRRSGRPFHRRGQPENSDNLLAAARYQFEHPEQDIEILPTRVFWGRQPDKEDSFLRIWLQNSGILGGRLLTLAAIVVNGRNTFVHFSRPLSLQRLATGCKTPEQLARKAALVLRIHFRQVAATVLGPDLSHRRTLIGNLPNRPLVQAEIHAQQQAGGNRQSLRREALKYADEIASNISYTTVRFMDMLLARVWNRLYDGVGIHNIENLKLIARDNTIVYVPCHRSHIDYLLLSYVLYHNGLQIPQIAAGINLDLPIVGSILRRSGAFFMRRSFRDNRLYAAVLDEYLHTLLCRGHAIEYFVEGGRSRSGRTLQPKAGMLAMSVRSYLRDSRRPVIFMPIYIGYEKIFEAGSYQRELSGLRKRKESLSGLISSLKSLRHDFGKVQVTFGKPIHLTALLNQEHPGWRDEDHARHNFRPEWAPAVTRRLAREIATGINAAASINPVNMMALVLLSSPRRVLSERSLLARLDDLARLLRLHPPGELVVVCEGNSHEWLQHNEQLGHVTRLSHPLGDLLHLNERQAASLAYCRNNVLHLLAFPALLCCLLRHHQPQSLHNLQQLIRTLYPLIKAELFLPWATEQLDDVCQYWLNVLQQQGYIRLETDQPPFYRAVDDRSEAYAGLELLARLLMPSLQRYYLVAALASEPCCYPQDELQQQSALLGKRLSLLYGLDEQEFADTGLFQQLTALLLEQEYLYQDHNDWICANTRIGELLEQLESLLDGDIRLSIRRSCQELACQVLAKRQDE</sequence>
<dbReference type="PIRSF" id="PIRSF500064">
    <property type="entry name" value="GPAT"/>
    <property type="match status" value="1"/>
</dbReference>
<keyword evidence="14" id="KW-0444">Lipid biosynthesis</keyword>
<comment type="catalytic activity">
    <reaction evidence="13 14">
        <text>sn-glycerol 3-phosphate + an acyl-CoA = a 1-acyl-sn-glycero-3-phosphate + CoA</text>
        <dbReference type="Rhea" id="RHEA:15325"/>
        <dbReference type="ChEBI" id="CHEBI:57287"/>
        <dbReference type="ChEBI" id="CHEBI:57597"/>
        <dbReference type="ChEBI" id="CHEBI:57970"/>
        <dbReference type="ChEBI" id="CHEBI:58342"/>
        <dbReference type="EC" id="2.3.1.15"/>
    </reaction>
</comment>
<dbReference type="Pfam" id="PF19277">
    <property type="entry name" value="GPAT_C"/>
    <property type="match status" value="1"/>
</dbReference>
<organism evidence="16 17">
    <name type="scientific">Parathalassolituus penaei</name>
    <dbReference type="NCBI Taxonomy" id="2997323"/>
    <lineage>
        <taxon>Bacteria</taxon>
        <taxon>Pseudomonadati</taxon>
        <taxon>Pseudomonadota</taxon>
        <taxon>Gammaproteobacteria</taxon>
        <taxon>Oceanospirillales</taxon>
        <taxon>Oceanospirillaceae</taxon>
        <taxon>Parathalassolituus</taxon>
    </lineage>
</organism>
<evidence type="ECO:0000256" key="2">
    <source>
        <dbReference type="ARBA" id="ARBA00004765"/>
    </source>
</evidence>
<dbReference type="InterPro" id="IPR045520">
    <property type="entry name" value="GPAT/DHAPAT_C"/>
</dbReference>
<keyword evidence="14" id="KW-0443">Lipid metabolism</keyword>
<dbReference type="GO" id="GO:0005886">
    <property type="term" value="C:plasma membrane"/>
    <property type="evidence" value="ECO:0007669"/>
    <property type="project" value="UniProtKB-SubCell"/>
</dbReference>
<evidence type="ECO:0000256" key="8">
    <source>
        <dbReference type="ARBA" id="ARBA00022679"/>
    </source>
</evidence>
<dbReference type="Proteomes" id="UP001150830">
    <property type="component" value="Unassembled WGS sequence"/>
</dbReference>
<dbReference type="GO" id="GO:0004366">
    <property type="term" value="F:glycerol-3-phosphate O-acyltransferase activity"/>
    <property type="evidence" value="ECO:0007669"/>
    <property type="project" value="UniProtKB-UniRule"/>
</dbReference>
<evidence type="ECO:0000256" key="5">
    <source>
        <dbReference type="ARBA" id="ARBA00013113"/>
    </source>
</evidence>
<accession>A0A9X3EE71</accession>
<dbReference type="RefSeq" id="WP_283174135.1">
    <property type="nucleotide sequence ID" value="NZ_JAPNOA010000029.1"/>
</dbReference>
<dbReference type="NCBIfam" id="TIGR03703">
    <property type="entry name" value="plsB"/>
    <property type="match status" value="1"/>
</dbReference>
<dbReference type="GO" id="GO:0006631">
    <property type="term" value="P:fatty acid metabolic process"/>
    <property type="evidence" value="ECO:0007669"/>
    <property type="project" value="TreeGrafter"/>
</dbReference>
<reference evidence="16" key="1">
    <citation type="submission" date="2022-11" db="EMBL/GenBank/DDBJ databases">
        <title>Parathalassolutuus dongxingensis gen. nov., sp. nov., a novel member of family Oceanospirillaceae isolated from a coastal shrimp pond in Guangxi, China.</title>
        <authorList>
            <person name="Chen H."/>
        </authorList>
    </citation>
    <scope>NUCLEOTIDE SEQUENCE</scope>
    <source>
        <strain evidence="16">G-43</strain>
    </source>
</reference>
<dbReference type="Pfam" id="PF01553">
    <property type="entry name" value="Acyltransferase"/>
    <property type="match status" value="1"/>
</dbReference>
<dbReference type="InterPro" id="IPR028354">
    <property type="entry name" value="GPAT_PlsB"/>
</dbReference>
<keyword evidence="12 14" id="KW-0012">Acyltransferase</keyword>
<dbReference type="PANTHER" id="PTHR12563">
    <property type="entry name" value="GLYCEROL-3-PHOSPHATE ACYLTRANSFERASE"/>
    <property type="match status" value="1"/>
</dbReference>
<evidence type="ECO:0000256" key="12">
    <source>
        <dbReference type="ARBA" id="ARBA00023315"/>
    </source>
</evidence>
<name>A0A9X3EE71_9GAMM</name>
<evidence type="ECO:0000256" key="3">
    <source>
        <dbReference type="ARBA" id="ARBA00005189"/>
    </source>
</evidence>
<evidence type="ECO:0000256" key="13">
    <source>
        <dbReference type="ARBA" id="ARBA00048427"/>
    </source>
</evidence>